<dbReference type="KEGG" id="lxy:O159_26740"/>
<dbReference type="HOGENOM" id="CLU_2650021_0_0_11"/>
<protein>
    <submittedName>
        <fullName evidence="1">Uncharacterized protein</fullName>
    </submittedName>
</protein>
<reference evidence="1 2" key="1">
    <citation type="journal article" date="2013" name="Genome Announc.">
        <title>Complete Genome Sequence of Leifsonia xyli subsp. cynodontis Strain DSM46306, a Gram-Positive Bacterial Pathogen of Grasses.</title>
        <authorList>
            <person name="Monteiro-Vitorello C.B."/>
            <person name="Zerillo M.M."/>
            <person name="Van Sluys M.A."/>
            <person name="Camargo L.E."/>
            <person name="Kitajima J.P."/>
        </authorList>
    </citation>
    <scope>NUCLEOTIDE SEQUENCE [LARGE SCALE GENOMIC DNA]</scope>
    <source>
        <strain evidence="1 2">DSM 46306</strain>
    </source>
</reference>
<name>U3P8H6_LEIXC</name>
<organism evidence="1 2">
    <name type="scientific">Leifsonia xyli subsp. cynodontis DSM 46306</name>
    <dbReference type="NCBI Taxonomy" id="1389489"/>
    <lineage>
        <taxon>Bacteria</taxon>
        <taxon>Bacillati</taxon>
        <taxon>Actinomycetota</taxon>
        <taxon>Actinomycetes</taxon>
        <taxon>Micrococcales</taxon>
        <taxon>Microbacteriaceae</taxon>
        <taxon>Leifsonia</taxon>
    </lineage>
</organism>
<proteinExistence type="predicted"/>
<dbReference type="PATRIC" id="fig|1389489.3.peg.2566"/>
<gene>
    <name evidence="1" type="ORF">O159_26740</name>
</gene>
<keyword evidence="2" id="KW-1185">Reference proteome</keyword>
<sequence>MCDVAFTSSARTSSCAVRSWKTRYTSETNEQTIRMPAMSVMASRMASNEGSQFFRTTFCSMLSADFSRLEMCSIGL</sequence>
<dbReference type="EMBL" id="CP006734">
    <property type="protein sequence ID" value="AGW42580.1"/>
    <property type="molecule type" value="Genomic_DNA"/>
</dbReference>
<dbReference type="AlphaFoldDB" id="U3P8H6"/>
<evidence type="ECO:0000313" key="1">
    <source>
        <dbReference type="EMBL" id="AGW42580.1"/>
    </source>
</evidence>
<accession>U3P8H6</accession>
<evidence type="ECO:0000313" key="2">
    <source>
        <dbReference type="Proteomes" id="UP000016743"/>
    </source>
</evidence>
<dbReference type="Proteomes" id="UP000016743">
    <property type="component" value="Chromosome"/>
</dbReference>
<dbReference type="STRING" id="1389489.O159_26740"/>